<comment type="caution">
    <text evidence="2">The sequence shown here is derived from an EMBL/GenBank/DDBJ whole genome shotgun (WGS) entry which is preliminary data.</text>
</comment>
<feature type="non-terminal residue" evidence="2">
    <location>
        <position position="256"/>
    </location>
</feature>
<feature type="compositionally biased region" description="Basic and acidic residues" evidence="1">
    <location>
        <begin position="173"/>
        <end position="193"/>
    </location>
</feature>
<evidence type="ECO:0000313" key="3">
    <source>
        <dbReference type="Proteomes" id="UP000792457"/>
    </source>
</evidence>
<keyword evidence="3" id="KW-1185">Reference proteome</keyword>
<sequence>MEPRPQSPETSDVRDSSGRPLFGLRAITISSTSNTTKEGRRVIDRSKSPETGERPGSPSEDFQTRDMPSTSTASTTETSVHLRDLVRRHELHARGNVPSQPVAPVQKPKAKLRDSFILTQHSLDDEEEDVVEEGRPVDTSPATKTFPSALPSSVAESGKIVAERSSTLKSIIQKHEKNTDSEYTNDKLNRRDSGLGAYTGQRQETTTVKVTSDVVKRPGILKKPKDEITESTTSSTIRSQHSEKSGYVSLKKDVIQ</sequence>
<dbReference type="Proteomes" id="UP000792457">
    <property type="component" value="Unassembled WGS sequence"/>
</dbReference>
<name>A0A8K0KF68_LADFU</name>
<reference evidence="2" key="1">
    <citation type="submission" date="2013-04" db="EMBL/GenBank/DDBJ databases">
        <authorList>
            <person name="Qu J."/>
            <person name="Murali S.C."/>
            <person name="Bandaranaike D."/>
            <person name="Bellair M."/>
            <person name="Blankenburg K."/>
            <person name="Chao H."/>
            <person name="Dinh H."/>
            <person name="Doddapaneni H."/>
            <person name="Downs B."/>
            <person name="Dugan-Rocha S."/>
            <person name="Elkadiri S."/>
            <person name="Gnanaolivu R.D."/>
            <person name="Hernandez B."/>
            <person name="Javaid M."/>
            <person name="Jayaseelan J.C."/>
            <person name="Lee S."/>
            <person name="Li M."/>
            <person name="Ming W."/>
            <person name="Munidasa M."/>
            <person name="Muniz J."/>
            <person name="Nguyen L."/>
            <person name="Ongeri F."/>
            <person name="Osuji N."/>
            <person name="Pu L.-L."/>
            <person name="Puazo M."/>
            <person name="Qu C."/>
            <person name="Quiroz J."/>
            <person name="Raj R."/>
            <person name="Weissenberger G."/>
            <person name="Xin Y."/>
            <person name="Zou X."/>
            <person name="Han Y."/>
            <person name="Richards S."/>
            <person name="Worley K."/>
            <person name="Muzny D."/>
            <person name="Gibbs R."/>
        </authorList>
    </citation>
    <scope>NUCLEOTIDE SEQUENCE</scope>
    <source>
        <strain evidence="2">Sampled in the wild</strain>
    </source>
</reference>
<dbReference type="EMBL" id="KZ308748">
    <property type="protein sequence ID" value="KAG8233867.1"/>
    <property type="molecule type" value="Genomic_DNA"/>
</dbReference>
<protein>
    <submittedName>
        <fullName evidence="2">Uncharacterized protein</fullName>
    </submittedName>
</protein>
<evidence type="ECO:0000313" key="2">
    <source>
        <dbReference type="EMBL" id="KAG8233867.1"/>
    </source>
</evidence>
<feature type="compositionally biased region" description="Basic and acidic residues" evidence="1">
    <location>
        <begin position="240"/>
        <end position="256"/>
    </location>
</feature>
<feature type="region of interest" description="Disordered" evidence="1">
    <location>
        <begin position="172"/>
        <end position="204"/>
    </location>
</feature>
<feature type="compositionally biased region" description="Basic and acidic residues" evidence="1">
    <location>
        <begin position="37"/>
        <end position="53"/>
    </location>
</feature>
<proteinExistence type="predicted"/>
<feature type="compositionally biased region" description="Polar residues" evidence="1">
    <location>
        <begin position="140"/>
        <end position="155"/>
    </location>
</feature>
<gene>
    <name evidence="2" type="ORF">J437_LFUL006890</name>
</gene>
<organism evidence="2 3">
    <name type="scientific">Ladona fulva</name>
    <name type="common">Scarce chaser dragonfly</name>
    <name type="synonym">Libellula fulva</name>
    <dbReference type="NCBI Taxonomy" id="123851"/>
    <lineage>
        <taxon>Eukaryota</taxon>
        <taxon>Metazoa</taxon>
        <taxon>Ecdysozoa</taxon>
        <taxon>Arthropoda</taxon>
        <taxon>Hexapoda</taxon>
        <taxon>Insecta</taxon>
        <taxon>Pterygota</taxon>
        <taxon>Palaeoptera</taxon>
        <taxon>Odonata</taxon>
        <taxon>Epiprocta</taxon>
        <taxon>Anisoptera</taxon>
        <taxon>Libelluloidea</taxon>
        <taxon>Libellulidae</taxon>
        <taxon>Ladona</taxon>
    </lineage>
</organism>
<feature type="region of interest" description="Disordered" evidence="1">
    <location>
        <begin position="1"/>
        <end position="156"/>
    </location>
</feature>
<feature type="compositionally biased region" description="Low complexity" evidence="1">
    <location>
        <begin position="69"/>
        <end position="79"/>
    </location>
</feature>
<accession>A0A8K0KF68</accession>
<dbReference type="OrthoDB" id="10017054at2759"/>
<dbReference type="AlphaFoldDB" id="A0A8K0KF68"/>
<feature type="compositionally biased region" description="Low complexity" evidence="1">
    <location>
        <begin position="230"/>
        <end position="239"/>
    </location>
</feature>
<reference evidence="2" key="2">
    <citation type="submission" date="2017-10" db="EMBL/GenBank/DDBJ databases">
        <title>Ladona fulva Genome sequencing and assembly.</title>
        <authorList>
            <person name="Murali S."/>
            <person name="Richards S."/>
            <person name="Bandaranaike D."/>
            <person name="Bellair M."/>
            <person name="Blankenburg K."/>
            <person name="Chao H."/>
            <person name="Dinh H."/>
            <person name="Doddapaneni H."/>
            <person name="Dugan-Rocha S."/>
            <person name="Elkadiri S."/>
            <person name="Gnanaolivu R."/>
            <person name="Hernandez B."/>
            <person name="Skinner E."/>
            <person name="Javaid M."/>
            <person name="Lee S."/>
            <person name="Li M."/>
            <person name="Ming W."/>
            <person name="Munidasa M."/>
            <person name="Muniz J."/>
            <person name="Nguyen L."/>
            <person name="Hughes D."/>
            <person name="Osuji N."/>
            <person name="Pu L.-L."/>
            <person name="Puazo M."/>
            <person name="Qu C."/>
            <person name="Quiroz J."/>
            <person name="Raj R."/>
            <person name="Weissenberger G."/>
            <person name="Xin Y."/>
            <person name="Zou X."/>
            <person name="Han Y."/>
            <person name="Worley K."/>
            <person name="Muzny D."/>
            <person name="Gibbs R."/>
        </authorList>
    </citation>
    <scope>NUCLEOTIDE SEQUENCE</scope>
    <source>
        <strain evidence="2">Sampled in the wild</strain>
    </source>
</reference>
<feature type="region of interest" description="Disordered" evidence="1">
    <location>
        <begin position="218"/>
        <end position="256"/>
    </location>
</feature>
<evidence type="ECO:0000256" key="1">
    <source>
        <dbReference type="SAM" id="MobiDB-lite"/>
    </source>
</evidence>